<feature type="domain" description="Tail specific protease" evidence="2">
    <location>
        <begin position="211"/>
        <end position="389"/>
    </location>
</feature>
<proteinExistence type="predicted"/>
<accession>A0A238ZKH3</accession>
<feature type="chain" id="PRO_5011991837" evidence="1">
    <location>
        <begin position="20"/>
        <end position="413"/>
    </location>
</feature>
<keyword evidence="1" id="KW-0732">Signal</keyword>
<dbReference type="GO" id="GO:0006508">
    <property type="term" value="P:proteolysis"/>
    <property type="evidence" value="ECO:0007669"/>
    <property type="project" value="InterPro"/>
</dbReference>
<dbReference type="OrthoDB" id="5480566at2"/>
<dbReference type="InterPro" id="IPR005151">
    <property type="entry name" value="Tail-specific_protease"/>
</dbReference>
<organism evidence="3 4">
    <name type="scientific">Lutibacter flavus</name>
    <dbReference type="NCBI Taxonomy" id="691689"/>
    <lineage>
        <taxon>Bacteria</taxon>
        <taxon>Pseudomonadati</taxon>
        <taxon>Bacteroidota</taxon>
        <taxon>Flavobacteriia</taxon>
        <taxon>Flavobacteriales</taxon>
        <taxon>Flavobacteriaceae</taxon>
        <taxon>Lutibacter</taxon>
    </lineage>
</organism>
<reference evidence="4" key="1">
    <citation type="submission" date="2017-06" db="EMBL/GenBank/DDBJ databases">
        <authorList>
            <person name="Varghese N."/>
            <person name="Submissions S."/>
        </authorList>
    </citation>
    <scope>NUCLEOTIDE SEQUENCE [LARGE SCALE GENOMIC DNA]</scope>
    <source>
        <strain evidence="4">DSM 27993</strain>
    </source>
</reference>
<dbReference type="Pfam" id="PF03572">
    <property type="entry name" value="Peptidase_S41"/>
    <property type="match status" value="1"/>
</dbReference>
<keyword evidence="4" id="KW-1185">Reference proteome</keyword>
<dbReference type="EMBL" id="FZNX01000007">
    <property type="protein sequence ID" value="SNR83629.1"/>
    <property type="molecule type" value="Genomic_DNA"/>
</dbReference>
<name>A0A238ZKH3_9FLAO</name>
<dbReference type="InterPro" id="IPR029045">
    <property type="entry name" value="ClpP/crotonase-like_dom_sf"/>
</dbReference>
<protein>
    <submittedName>
        <fullName evidence="3">Peptidase family S41</fullName>
    </submittedName>
</protein>
<evidence type="ECO:0000259" key="2">
    <source>
        <dbReference type="SMART" id="SM00245"/>
    </source>
</evidence>
<dbReference type="SUPFAM" id="SSF52096">
    <property type="entry name" value="ClpP/crotonase"/>
    <property type="match status" value="1"/>
</dbReference>
<dbReference type="SMART" id="SM00245">
    <property type="entry name" value="TSPc"/>
    <property type="match status" value="1"/>
</dbReference>
<dbReference type="RefSeq" id="WP_089379626.1">
    <property type="nucleotide sequence ID" value="NZ_FZNX01000007.1"/>
</dbReference>
<feature type="signal peptide" evidence="1">
    <location>
        <begin position="1"/>
        <end position="19"/>
    </location>
</feature>
<dbReference type="Proteomes" id="UP000198412">
    <property type="component" value="Unassembled WGS sequence"/>
</dbReference>
<evidence type="ECO:0000313" key="3">
    <source>
        <dbReference type="EMBL" id="SNR83629.1"/>
    </source>
</evidence>
<dbReference type="GO" id="GO:0008236">
    <property type="term" value="F:serine-type peptidase activity"/>
    <property type="evidence" value="ECO:0007669"/>
    <property type="project" value="InterPro"/>
</dbReference>
<evidence type="ECO:0000313" key="4">
    <source>
        <dbReference type="Proteomes" id="UP000198412"/>
    </source>
</evidence>
<dbReference type="Gene3D" id="3.90.226.10">
    <property type="entry name" value="2-enoyl-CoA Hydratase, Chain A, domain 1"/>
    <property type="match status" value="1"/>
</dbReference>
<dbReference type="AlphaFoldDB" id="A0A238ZKH3"/>
<evidence type="ECO:0000256" key="1">
    <source>
        <dbReference type="SAM" id="SignalP"/>
    </source>
</evidence>
<gene>
    <name evidence="3" type="ORF">SAMN04488111_3373</name>
</gene>
<sequence>MRRFLIATLSFLISSNTFSQSIDIESWTRDIDFYKTNLEQNHIDLYNTISKVEFEKEIKQIKSTLNKKSDVEIIIDLMRLTRKIGDGHTAFSLRGVETYLFPIEIYKVSGQWRVIRTTNNHKNLLGKILTKIDGKSINKIAKEVSKVAQYVENEQSEIIRTGEYLMISELLFGLQLTNNEFKAEFSFLDDSNKESKVLLNAINNKNYYENTDFHTFKIIIPEIQKPIDLKHDYLWFGSIKDTKGIYIKFESYPSFEEMEKFGESVLNYVNENQVKQVVIDMRNNGGGDFFVGTFLAYYLNLADSIDWKSGVYVLTDKVTFSAGTSNASQFRQILNAKIVGEPTGSNPTGYQDMGQFTLPNSGMIVTYSKRLFRFQDKGTQGVQPDVLIEYDWKSYSKGIDNMMEWVINDIRIK</sequence>